<dbReference type="InterPro" id="IPR036890">
    <property type="entry name" value="HATPase_C_sf"/>
</dbReference>
<comment type="subcellular location">
    <subcellularLocation>
        <location evidence="2">Cell membrane</location>
        <topology evidence="2">Multi-pass membrane protein</topology>
    </subcellularLocation>
</comment>
<evidence type="ECO:0000256" key="3">
    <source>
        <dbReference type="ARBA" id="ARBA00012438"/>
    </source>
</evidence>
<dbReference type="Gene3D" id="3.40.50.2300">
    <property type="match status" value="1"/>
</dbReference>
<dbReference type="InterPro" id="IPR001789">
    <property type="entry name" value="Sig_transdc_resp-reg_receiver"/>
</dbReference>
<feature type="transmembrane region" description="Helical" evidence="11">
    <location>
        <begin position="7"/>
        <end position="27"/>
    </location>
</feature>
<evidence type="ECO:0000256" key="4">
    <source>
        <dbReference type="ARBA" id="ARBA00022553"/>
    </source>
</evidence>
<dbReference type="Gene3D" id="1.10.287.130">
    <property type="match status" value="1"/>
</dbReference>
<accession>A0A3A1UU66</accession>
<keyword evidence="9" id="KW-0902">Two-component regulatory system</keyword>
<keyword evidence="6" id="KW-0547">Nucleotide-binding</keyword>
<dbReference type="InterPro" id="IPR004358">
    <property type="entry name" value="Sig_transdc_His_kin-like_C"/>
</dbReference>
<evidence type="ECO:0000313" key="15">
    <source>
        <dbReference type="Proteomes" id="UP000266482"/>
    </source>
</evidence>
<dbReference type="CDD" id="cd00082">
    <property type="entry name" value="HisKA"/>
    <property type="match status" value="1"/>
</dbReference>
<evidence type="ECO:0000256" key="10">
    <source>
        <dbReference type="PROSITE-ProRule" id="PRU00169"/>
    </source>
</evidence>
<dbReference type="InterPro" id="IPR011623">
    <property type="entry name" value="7TMR_DISM_rcpt_extracell_dom1"/>
</dbReference>
<comment type="catalytic activity">
    <reaction evidence="1">
        <text>ATP + protein L-histidine = ADP + protein N-phospho-L-histidine.</text>
        <dbReference type="EC" id="2.7.13.3"/>
    </reaction>
</comment>
<evidence type="ECO:0000256" key="8">
    <source>
        <dbReference type="ARBA" id="ARBA00022840"/>
    </source>
</evidence>
<feature type="transmembrane region" description="Helical" evidence="11">
    <location>
        <begin position="304"/>
        <end position="325"/>
    </location>
</feature>
<feature type="transmembrane region" description="Helical" evidence="11">
    <location>
        <begin position="273"/>
        <end position="292"/>
    </location>
</feature>
<dbReference type="RefSeq" id="WP_119600311.1">
    <property type="nucleotide sequence ID" value="NZ_QXQA01000008.1"/>
</dbReference>
<sequence length="1010" mass="113153">MKRQRWILAGMIVLYAAMTCINLYQWLRPLSQYPVAARGVLDAREWDFASQGIIPLQGEWEFYEGVLLEPRDFRKQDTAAAPRYLQVPEGWKNVIHTEAGNGFGAGTYRLIVEVAEDNLYGIRAKKIRMSNRVFMNGVEVGGSGRPAVTEEPFISSNLPVLGAAGAEGGPVEIIIQVASFNYLEGGLVQTPEFGFMGDVLKRRDHDRLADTILVTILLTFSLYFGAMFRQWDKEPYLKFFSFFCLAAGLFYSIDNEIIAAGIVPSLTFPFLQKLLFFLPIATFLFFTHYVYSYLEMRDNLIFRWLRRIMYAAMALIWVLPNYWFVRLLNPGGVLLYAVTFAVILHAIFMSRSKGRMATYYMLIGVFFLTTSWLFAHLRYQFALDNPYYMIATPLLLVFSQAFLMSDRIREAHRKSEALAGQLIAYDKQKDEFLAKTSHELRTPLHGIVNLSQSLLDDKLSPLPAEHRENIYLLHLMGRRLVGLVHDILDMNRIRHGQLNLHRKPVDLRSTVRFVMETLSLSAAKKEVRLADALPDGLPLVLADEDRLRQILHNLIENGLKFTPLGMVTVSAEQHDNRLRVVIADTGPGIPEDQLPRLLRPFEQLDASSGIQGGLGLGLTIAKELAELHGTELEVRSKPGEGSQFAFMLPIAPGFAESAAAAEAPPESTDYFERSEERVQGTQHILIVDDEPANLKVLIDAVRAAGYSYTAVGSGEEALSSLLSERKPDLVMLDLMMPGVSGLEVCREVRSRLGLAELPVLMLTASGQAKDVLASFEAGANDIVQKPFELAELNARMQSLLAMKSSSDHAVRRELDFLQAQIMPHFLYNSLNALMGLSYKDGDKLRETIHNLTTYLRHKFTFVFEGEQVQLEKELELVRAYLAIEQLRFGSRLEVVYHIDAAAASCKLPPLTLQPIVENAVRHGIGPKPDGGRVTIRINRSVNEVIIRVEDDGVGMSETALKTLDGEQGRGVGFHNVNRRLQALYGRRLHVSSRAGEGTAVIIQLPEGSEP</sequence>
<protein>
    <recommendedName>
        <fullName evidence="3">histidine kinase</fullName>
        <ecNumber evidence="3">2.7.13.3</ecNumber>
    </recommendedName>
</protein>
<evidence type="ECO:0000256" key="7">
    <source>
        <dbReference type="ARBA" id="ARBA00022777"/>
    </source>
</evidence>
<dbReference type="PROSITE" id="PS50109">
    <property type="entry name" value="HIS_KIN"/>
    <property type="match status" value="2"/>
</dbReference>
<dbReference type="PANTHER" id="PTHR43047">
    <property type="entry name" value="TWO-COMPONENT HISTIDINE PROTEIN KINASE"/>
    <property type="match status" value="1"/>
</dbReference>
<dbReference type="InterPro" id="IPR010559">
    <property type="entry name" value="Sig_transdc_His_kin_internal"/>
</dbReference>
<dbReference type="GO" id="GO:0000155">
    <property type="term" value="F:phosphorelay sensor kinase activity"/>
    <property type="evidence" value="ECO:0007669"/>
    <property type="project" value="InterPro"/>
</dbReference>
<organism evidence="14 15">
    <name type="scientific">Paenibacillus nanensis</name>
    <dbReference type="NCBI Taxonomy" id="393251"/>
    <lineage>
        <taxon>Bacteria</taxon>
        <taxon>Bacillati</taxon>
        <taxon>Bacillota</taxon>
        <taxon>Bacilli</taxon>
        <taxon>Bacillales</taxon>
        <taxon>Paenibacillaceae</taxon>
        <taxon>Paenibacillus</taxon>
    </lineage>
</organism>
<dbReference type="EC" id="2.7.13.3" evidence="3"/>
<feature type="transmembrane region" description="Helical" evidence="11">
    <location>
        <begin position="357"/>
        <end position="375"/>
    </location>
</feature>
<keyword evidence="15" id="KW-1185">Reference proteome</keyword>
<evidence type="ECO:0000259" key="12">
    <source>
        <dbReference type="PROSITE" id="PS50109"/>
    </source>
</evidence>
<evidence type="ECO:0000256" key="11">
    <source>
        <dbReference type="SAM" id="Phobius"/>
    </source>
</evidence>
<dbReference type="SMART" id="SM00387">
    <property type="entry name" value="HATPase_c"/>
    <property type="match status" value="2"/>
</dbReference>
<keyword evidence="11" id="KW-0472">Membrane</keyword>
<keyword evidence="11" id="KW-1133">Transmembrane helix</keyword>
<dbReference type="SMART" id="SM00388">
    <property type="entry name" value="HisKA"/>
    <property type="match status" value="1"/>
</dbReference>
<dbReference type="InterPro" id="IPR011006">
    <property type="entry name" value="CheY-like_superfamily"/>
</dbReference>
<dbReference type="Pfam" id="PF00512">
    <property type="entry name" value="HisKA"/>
    <property type="match status" value="1"/>
</dbReference>
<gene>
    <name evidence="14" type="ORF">D3P08_13960</name>
</gene>
<reference evidence="14 15" key="1">
    <citation type="submission" date="2018-09" db="EMBL/GenBank/DDBJ databases">
        <title>Paenibacillus aracenensis nov. sp. isolated from a cave in southern Spain.</title>
        <authorList>
            <person name="Jurado V."/>
            <person name="Gutierrez-Patricio S."/>
            <person name="Gonzalez-Pimentel J.L."/>
            <person name="Miller A.Z."/>
            <person name="Laiz L."/>
            <person name="Saiz-Jimenez C."/>
        </authorList>
    </citation>
    <scope>NUCLEOTIDE SEQUENCE [LARGE SCALE GENOMIC DNA]</scope>
    <source>
        <strain evidence="14 15">DSM 22867</strain>
    </source>
</reference>
<feature type="transmembrane region" description="Helical" evidence="11">
    <location>
        <begin position="331"/>
        <end position="350"/>
    </location>
</feature>
<evidence type="ECO:0000256" key="1">
    <source>
        <dbReference type="ARBA" id="ARBA00000085"/>
    </source>
</evidence>
<dbReference type="OrthoDB" id="9809348at2"/>
<evidence type="ECO:0000256" key="2">
    <source>
        <dbReference type="ARBA" id="ARBA00004651"/>
    </source>
</evidence>
<evidence type="ECO:0000256" key="5">
    <source>
        <dbReference type="ARBA" id="ARBA00022679"/>
    </source>
</evidence>
<dbReference type="Proteomes" id="UP000266482">
    <property type="component" value="Unassembled WGS sequence"/>
</dbReference>
<keyword evidence="5" id="KW-0808">Transferase</keyword>
<dbReference type="InterPro" id="IPR036097">
    <property type="entry name" value="HisK_dim/P_sf"/>
</dbReference>
<dbReference type="InterPro" id="IPR005467">
    <property type="entry name" value="His_kinase_dom"/>
</dbReference>
<dbReference type="SUPFAM" id="SSF52172">
    <property type="entry name" value="CheY-like"/>
    <property type="match status" value="1"/>
</dbReference>
<dbReference type="GO" id="GO:0009927">
    <property type="term" value="F:histidine phosphotransfer kinase activity"/>
    <property type="evidence" value="ECO:0007669"/>
    <property type="project" value="TreeGrafter"/>
</dbReference>
<dbReference type="PANTHER" id="PTHR43047:SF72">
    <property type="entry name" value="OSMOSENSING HISTIDINE PROTEIN KINASE SLN1"/>
    <property type="match status" value="1"/>
</dbReference>
<dbReference type="Gene3D" id="3.30.565.10">
    <property type="entry name" value="Histidine kinase-like ATPase, C-terminal domain"/>
    <property type="match status" value="2"/>
</dbReference>
<dbReference type="SMART" id="SM00448">
    <property type="entry name" value="REC"/>
    <property type="match status" value="1"/>
</dbReference>
<dbReference type="SUPFAM" id="SSF55874">
    <property type="entry name" value="ATPase domain of HSP90 chaperone/DNA topoisomerase II/histidine kinase"/>
    <property type="match status" value="2"/>
</dbReference>
<dbReference type="GO" id="GO:0005886">
    <property type="term" value="C:plasma membrane"/>
    <property type="evidence" value="ECO:0007669"/>
    <property type="project" value="UniProtKB-SubCell"/>
</dbReference>
<feature type="modified residue" description="4-aspartylphosphate" evidence="10">
    <location>
        <position position="733"/>
    </location>
</feature>
<dbReference type="EMBL" id="QXQA01000008">
    <property type="protein sequence ID" value="RIX52079.1"/>
    <property type="molecule type" value="Genomic_DNA"/>
</dbReference>
<keyword evidence="11" id="KW-0812">Transmembrane</keyword>
<keyword evidence="8" id="KW-0067">ATP-binding</keyword>
<feature type="transmembrane region" description="Helical" evidence="11">
    <location>
        <begin position="235"/>
        <end position="253"/>
    </location>
</feature>
<keyword evidence="7" id="KW-0418">Kinase</keyword>
<feature type="domain" description="Response regulatory" evidence="13">
    <location>
        <begin position="683"/>
        <end position="800"/>
    </location>
</feature>
<dbReference type="Pfam" id="PF06580">
    <property type="entry name" value="His_kinase"/>
    <property type="match status" value="1"/>
</dbReference>
<name>A0A3A1UU66_9BACL</name>
<dbReference type="PRINTS" id="PR00344">
    <property type="entry name" value="BCTRLSENSOR"/>
</dbReference>
<dbReference type="AlphaFoldDB" id="A0A3A1UU66"/>
<evidence type="ECO:0000256" key="6">
    <source>
        <dbReference type="ARBA" id="ARBA00022741"/>
    </source>
</evidence>
<dbReference type="GO" id="GO:0005524">
    <property type="term" value="F:ATP binding"/>
    <property type="evidence" value="ECO:0007669"/>
    <property type="project" value="UniProtKB-KW"/>
</dbReference>
<dbReference type="Pfam" id="PF00072">
    <property type="entry name" value="Response_reg"/>
    <property type="match status" value="1"/>
</dbReference>
<evidence type="ECO:0000259" key="13">
    <source>
        <dbReference type="PROSITE" id="PS50110"/>
    </source>
</evidence>
<dbReference type="InterPro" id="IPR003661">
    <property type="entry name" value="HisK_dim/P_dom"/>
</dbReference>
<feature type="domain" description="Histidine kinase" evidence="12">
    <location>
        <begin position="435"/>
        <end position="652"/>
    </location>
</feature>
<keyword evidence="4 10" id="KW-0597">Phosphoprotein</keyword>
<dbReference type="InterPro" id="IPR003594">
    <property type="entry name" value="HATPase_dom"/>
</dbReference>
<evidence type="ECO:0000256" key="9">
    <source>
        <dbReference type="ARBA" id="ARBA00023012"/>
    </source>
</evidence>
<dbReference type="Pfam" id="PF02518">
    <property type="entry name" value="HATPase_c"/>
    <property type="match status" value="2"/>
</dbReference>
<dbReference type="FunFam" id="3.30.565.10:FF:000006">
    <property type="entry name" value="Sensor histidine kinase WalK"/>
    <property type="match status" value="1"/>
</dbReference>
<feature type="domain" description="Histidine kinase" evidence="12">
    <location>
        <begin position="805"/>
        <end position="1008"/>
    </location>
</feature>
<dbReference type="Pfam" id="PF07695">
    <property type="entry name" value="7TMR-DISM_7TM"/>
    <property type="match status" value="1"/>
</dbReference>
<comment type="caution">
    <text evidence="14">The sequence shown here is derived from an EMBL/GenBank/DDBJ whole genome shotgun (WGS) entry which is preliminary data.</text>
</comment>
<dbReference type="SUPFAM" id="SSF47384">
    <property type="entry name" value="Homodimeric domain of signal transducing histidine kinase"/>
    <property type="match status" value="1"/>
</dbReference>
<feature type="transmembrane region" description="Helical" evidence="11">
    <location>
        <begin position="208"/>
        <end position="228"/>
    </location>
</feature>
<proteinExistence type="predicted"/>
<evidence type="ECO:0000313" key="14">
    <source>
        <dbReference type="EMBL" id="RIX52079.1"/>
    </source>
</evidence>
<dbReference type="PROSITE" id="PS50110">
    <property type="entry name" value="RESPONSE_REGULATORY"/>
    <property type="match status" value="1"/>
</dbReference>